<dbReference type="OrthoDB" id="432234at2759"/>
<comment type="caution">
    <text evidence="1">The sequence shown here is derived from an EMBL/GenBank/DDBJ whole genome shotgun (WGS) entry which is preliminary data.</text>
</comment>
<evidence type="ECO:0000313" key="1">
    <source>
        <dbReference type="EMBL" id="CAG8631728.1"/>
    </source>
</evidence>
<gene>
    <name evidence="1" type="ORF">CPELLU_LOCUS8419</name>
</gene>
<organism evidence="1 2">
    <name type="scientific">Cetraspora pellucida</name>
    <dbReference type="NCBI Taxonomy" id="1433469"/>
    <lineage>
        <taxon>Eukaryota</taxon>
        <taxon>Fungi</taxon>
        <taxon>Fungi incertae sedis</taxon>
        <taxon>Mucoromycota</taxon>
        <taxon>Glomeromycotina</taxon>
        <taxon>Glomeromycetes</taxon>
        <taxon>Diversisporales</taxon>
        <taxon>Gigasporaceae</taxon>
        <taxon>Cetraspora</taxon>
    </lineage>
</organism>
<dbReference type="AlphaFoldDB" id="A0A9N9DDL6"/>
<dbReference type="EMBL" id="CAJVQA010005983">
    <property type="protein sequence ID" value="CAG8631728.1"/>
    <property type="molecule type" value="Genomic_DNA"/>
</dbReference>
<feature type="non-terminal residue" evidence="1">
    <location>
        <position position="1"/>
    </location>
</feature>
<name>A0A9N9DDL6_9GLOM</name>
<keyword evidence="2" id="KW-1185">Reference proteome</keyword>
<dbReference type="Proteomes" id="UP000789759">
    <property type="component" value="Unassembled WGS sequence"/>
</dbReference>
<protein>
    <submittedName>
        <fullName evidence="1">15290_t:CDS:1</fullName>
    </submittedName>
</protein>
<evidence type="ECO:0000313" key="2">
    <source>
        <dbReference type="Proteomes" id="UP000789759"/>
    </source>
</evidence>
<accession>A0A9N9DDL6</accession>
<reference evidence="1" key="1">
    <citation type="submission" date="2021-06" db="EMBL/GenBank/DDBJ databases">
        <authorList>
            <person name="Kallberg Y."/>
            <person name="Tangrot J."/>
            <person name="Rosling A."/>
        </authorList>
    </citation>
    <scope>NUCLEOTIDE SEQUENCE</scope>
    <source>
        <strain evidence="1">FL966</strain>
    </source>
</reference>
<proteinExistence type="predicted"/>
<sequence>AIFLVRRNDLRIQLNFEATIKHTRYHNQPTYFVCAKDTYHDKSLCGILSKIVYDDTSLLVENTNNNGKNIIIDKPPKYIIIGLLNCAPDRIQLPVTPAFALTEFKCQGATIKKAIVNLNGSNIRSGIYVMLSRVQRLQDIMILQPFNQSKLNVAIEPNLKNELERLEKCSETTND</sequence>